<sequence>MHHVADREWTFLSNHGHVLVAIAQDPEARVVDIAERVGITDRAVQAILNDLEATGYVRRTREGRRNTYRVLRGGRLRHPQEKKVRVGGFLELFGA</sequence>
<dbReference type="Proteomes" id="UP000800981">
    <property type="component" value="Unassembled WGS sequence"/>
</dbReference>
<evidence type="ECO:0000313" key="2">
    <source>
        <dbReference type="EMBL" id="NHC13653.1"/>
    </source>
</evidence>
<feature type="domain" description="HTH marR-type" evidence="1">
    <location>
        <begin position="15"/>
        <end position="63"/>
    </location>
</feature>
<dbReference type="Pfam" id="PF12802">
    <property type="entry name" value="MarR_2"/>
    <property type="match status" value="1"/>
</dbReference>
<evidence type="ECO:0000259" key="1">
    <source>
        <dbReference type="Pfam" id="PF12802"/>
    </source>
</evidence>
<comment type="caution">
    <text evidence="2">The sequence shown here is derived from an EMBL/GenBank/DDBJ whole genome shotgun (WGS) entry which is preliminary data.</text>
</comment>
<accession>A0ABX0GWL2</accession>
<dbReference type="Gene3D" id="1.10.10.10">
    <property type="entry name" value="Winged helix-like DNA-binding domain superfamily/Winged helix DNA-binding domain"/>
    <property type="match status" value="1"/>
</dbReference>
<dbReference type="SUPFAM" id="SSF46785">
    <property type="entry name" value="Winged helix' DNA-binding domain"/>
    <property type="match status" value="1"/>
</dbReference>
<organism evidence="2 3">
    <name type="scientific">Motilibacter deserti</name>
    <dbReference type="NCBI Taxonomy" id="2714956"/>
    <lineage>
        <taxon>Bacteria</taxon>
        <taxon>Bacillati</taxon>
        <taxon>Actinomycetota</taxon>
        <taxon>Actinomycetes</taxon>
        <taxon>Motilibacterales</taxon>
        <taxon>Motilibacteraceae</taxon>
        <taxon>Motilibacter</taxon>
    </lineage>
</organism>
<proteinExistence type="predicted"/>
<gene>
    <name evidence="2" type="ORF">G9H71_07645</name>
</gene>
<reference evidence="2 3" key="1">
    <citation type="submission" date="2020-03" db="EMBL/GenBank/DDBJ databases">
        <title>Two novel Motilibacter sp.</title>
        <authorList>
            <person name="Liu S."/>
        </authorList>
    </citation>
    <scope>NUCLEOTIDE SEQUENCE [LARGE SCALE GENOMIC DNA]</scope>
    <source>
        <strain evidence="2 3">E257</strain>
    </source>
</reference>
<dbReference type="InterPro" id="IPR036388">
    <property type="entry name" value="WH-like_DNA-bd_sf"/>
</dbReference>
<name>A0ABX0GWL2_9ACTN</name>
<keyword evidence="3" id="KW-1185">Reference proteome</keyword>
<dbReference type="EMBL" id="JAANNP010000002">
    <property type="protein sequence ID" value="NHC13653.1"/>
    <property type="molecule type" value="Genomic_DNA"/>
</dbReference>
<dbReference type="CDD" id="cd00090">
    <property type="entry name" value="HTH_ARSR"/>
    <property type="match status" value="1"/>
</dbReference>
<dbReference type="InterPro" id="IPR011991">
    <property type="entry name" value="ArsR-like_HTH"/>
</dbReference>
<dbReference type="InterPro" id="IPR000835">
    <property type="entry name" value="HTH_MarR-typ"/>
</dbReference>
<evidence type="ECO:0000313" key="3">
    <source>
        <dbReference type="Proteomes" id="UP000800981"/>
    </source>
</evidence>
<protein>
    <submittedName>
        <fullName evidence="2">MarR family transcriptional regulator</fullName>
    </submittedName>
</protein>
<dbReference type="InterPro" id="IPR036390">
    <property type="entry name" value="WH_DNA-bd_sf"/>
</dbReference>